<dbReference type="AlphaFoldDB" id="A0A2H0YM51"/>
<dbReference type="Proteomes" id="UP000230088">
    <property type="component" value="Unassembled WGS sequence"/>
</dbReference>
<reference evidence="4" key="1">
    <citation type="submission" date="2017-09" db="EMBL/GenBank/DDBJ databases">
        <title>Depth-based differentiation of microbial function through sediment-hosted aquifers and enrichment of novel symbionts in the deep terrestrial subsurface.</title>
        <authorList>
            <person name="Probst A.J."/>
            <person name="Ladd B."/>
            <person name="Jarett J.K."/>
            <person name="Geller-Mcgrath D.E."/>
            <person name="Sieber C.M.K."/>
            <person name="Emerson J.B."/>
            <person name="Anantharaman K."/>
            <person name="Thomas B.C."/>
            <person name="Malmstrom R."/>
            <person name="Stieglmeier M."/>
            <person name="Klingl A."/>
            <person name="Woyke T."/>
            <person name="Ryan C.M."/>
            <person name="Banfield J.F."/>
        </authorList>
    </citation>
    <scope>NUCLEOTIDE SEQUENCE [LARGE SCALE GENOMIC DNA]</scope>
</reference>
<dbReference type="SMART" id="SM00934">
    <property type="entry name" value="OMPdecase"/>
    <property type="match status" value="1"/>
</dbReference>
<accession>A0A2H0YM51</accession>
<dbReference type="InterPro" id="IPR001754">
    <property type="entry name" value="OMPdeCOase_dom"/>
</dbReference>
<dbReference type="GO" id="GO:0006207">
    <property type="term" value="P:'de novo' pyrimidine nucleobase biosynthetic process"/>
    <property type="evidence" value="ECO:0007669"/>
    <property type="project" value="InterPro"/>
</dbReference>
<evidence type="ECO:0000259" key="2">
    <source>
        <dbReference type="SMART" id="SM00934"/>
    </source>
</evidence>
<evidence type="ECO:0000313" key="4">
    <source>
        <dbReference type="Proteomes" id="UP000230088"/>
    </source>
</evidence>
<comment type="caution">
    <text evidence="3">The sequence shown here is derived from an EMBL/GenBank/DDBJ whole genome shotgun (WGS) entry which is preliminary data.</text>
</comment>
<dbReference type="InterPro" id="IPR011060">
    <property type="entry name" value="RibuloseP-bd_barrel"/>
</dbReference>
<evidence type="ECO:0000313" key="3">
    <source>
        <dbReference type="EMBL" id="PIS39574.1"/>
    </source>
</evidence>
<evidence type="ECO:0000256" key="1">
    <source>
        <dbReference type="ARBA" id="ARBA00023239"/>
    </source>
</evidence>
<name>A0A2H0YM51_9BACT</name>
<dbReference type="Gene3D" id="3.20.20.70">
    <property type="entry name" value="Aldolase class I"/>
    <property type="match status" value="1"/>
</dbReference>
<keyword evidence="1" id="KW-0456">Lyase</keyword>
<dbReference type="SUPFAM" id="SSF51366">
    <property type="entry name" value="Ribulose-phoshate binding barrel"/>
    <property type="match status" value="1"/>
</dbReference>
<organism evidence="3 4">
    <name type="scientific">Candidatus Nealsonbacteria bacterium CG08_land_8_20_14_0_20_38_20</name>
    <dbReference type="NCBI Taxonomy" id="1974705"/>
    <lineage>
        <taxon>Bacteria</taxon>
        <taxon>Candidatus Nealsoniibacteriota</taxon>
    </lineage>
</organism>
<gene>
    <name evidence="3" type="ORF">COT33_01225</name>
</gene>
<protein>
    <recommendedName>
        <fullName evidence="2">Orotidine 5'-phosphate decarboxylase domain-containing protein</fullName>
    </recommendedName>
</protein>
<proteinExistence type="predicted"/>
<dbReference type="EMBL" id="PEYD01000022">
    <property type="protein sequence ID" value="PIS39574.1"/>
    <property type="molecule type" value="Genomic_DNA"/>
</dbReference>
<dbReference type="Pfam" id="PF00215">
    <property type="entry name" value="OMPdecase"/>
    <property type="match status" value="1"/>
</dbReference>
<dbReference type="InterPro" id="IPR013785">
    <property type="entry name" value="Aldolase_TIM"/>
</dbReference>
<dbReference type="GO" id="GO:0004590">
    <property type="term" value="F:orotidine-5'-phosphate decarboxylase activity"/>
    <property type="evidence" value="ECO:0007669"/>
    <property type="project" value="InterPro"/>
</dbReference>
<sequence length="233" mass="25667">MEKIIKQEKSIIIACDVPLELYEKIIRETKDIEGIGGYKVGSILALNYGLPKIVETTRKYTEKPIIYDHQKAGTDIPDTGKEFVRVCKKAGIDAIILFPQSGPETEKAWIKAAKEEGLGVIVGGLMTHPKYKRSEGGYIADEAILEIYLLAAEMGITDFVVPGNKPEEIKRIKESLEKRGTNPIFYAPGFIAQGGQITEAAKVAGNNWHAIIGRGIYQAESLKKAALEYTSKL</sequence>
<feature type="domain" description="Orotidine 5'-phosphate decarboxylase" evidence="2">
    <location>
        <begin position="10"/>
        <end position="229"/>
    </location>
</feature>